<feature type="region of interest" description="Disordered" evidence="1">
    <location>
        <begin position="1"/>
        <end position="66"/>
    </location>
</feature>
<dbReference type="AlphaFoldDB" id="A0A8T1UB86"/>
<dbReference type="EMBL" id="JAENGZ010000451">
    <property type="protein sequence ID" value="KAG6959115.1"/>
    <property type="molecule type" value="Genomic_DNA"/>
</dbReference>
<reference evidence="2" key="1">
    <citation type="submission" date="2021-01" db="EMBL/GenBank/DDBJ databases">
        <title>Phytophthora aleatoria, a newly-described species from Pinus radiata is distinct from Phytophthora cactorum isolates based on comparative genomics.</title>
        <authorList>
            <person name="Mcdougal R."/>
            <person name="Panda P."/>
            <person name="Williams N."/>
            <person name="Studholme D.J."/>
        </authorList>
    </citation>
    <scope>NUCLEOTIDE SEQUENCE</scope>
    <source>
        <strain evidence="2">NZFS 3830</strain>
    </source>
</reference>
<dbReference type="Proteomes" id="UP000688947">
    <property type="component" value="Unassembled WGS sequence"/>
</dbReference>
<comment type="caution">
    <text evidence="2">The sequence shown here is derived from an EMBL/GenBank/DDBJ whole genome shotgun (WGS) entry which is preliminary data.</text>
</comment>
<feature type="compositionally biased region" description="Polar residues" evidence="1">
    <location>
        <begin position="10"/>
        <end position="20"/>
    </location>
</feature>
<evidence type="ECO:0000256" key="1">
    <source>
        <dbReference type="SAM" id="MobiDB-lite"/>
    </source>
</evidence>
<evidence type="ECO:0000313" key="3">
    <source>
        <dbReference type="Proteomes" id="UP000688947"/>
    </source>
</evidence>
<name>A0A8T1UB86_9STRA</name>
<gene>
    <name evidence="2" type="ORF">JG687_00008986</name>
</gene>
<sequence>MGNTFGCYKTSKQNKSTTSDGNDRREVFDVSNEAQVETPTQPAQVNGKHPFSQDNQGPSLDDNERRCHSQRVSVVIVGPPNDAIRWCMPSYRILMILVVL</sequence>
<protein>
    <submittedName>
        <fullName evidence="2">Uncharacterized protein</fullName>
    </submittedName>
</protein>
<accession>A0A8T1UB86</accession>
<proteinExistence type="predicted"/>
<feature type="compositionally biased region" description="Polar residues" evidence="1">
    <location>
        <begin position="32"/>
        <end position="44"/>
    </location>
</feature>
<organism evidence="2 3">
    <name type="scientific">Phytophthora cactorum</name>
    <dbReference type="NCBI Taxonomy" id="29920"/>
    <lineage>
        <taxon>Eukaryota</taxon>
        <taxon>Sar</taxon>
        <taxon>Stramenopiles</taxon>
        <taxon>Oomycota</taxon>
        <taxon>Peronosporomycetes</taxon>
        <taxon>Peronosporales</taxon>
        <taxon>Peronosporaceae</taxon>
        <taxon>Phytophthora</taxon>
    </lineage>
</organism>
<evidence type="ECO:0000313" key="2">
    <source>
        <dbReference type="EMBL" id="KAG6959115.1"/>
    </source>
</evidence>
<dbReference type="OrthoDB" id="10328390at2759"/>